<dbReference type="EMBL" id="HBFQ01039223">
    <property type="protein sequence ID" value="CAD8853440.1"/>
    <property type="molecule type" value="Transcribed_RNA"/>
</dbReference>
<organism evidence="2">
    <name type="scientific">Noctiluca scintillans</name>
    <name type="common">Sea sparkle</name>
    <name type="synonym">Red tide dinoflagellate</name>
    <dbReference type="NCBI Taxonomy" id="2966"/>
    <lineage>
        <taxon>Eukaryota</taxon>
        <taxon>Sar</taxon>
        <taxon>Alveolata</taxon>
        <taxon>Dinophyceae</taxon>
        <taxon>Noctilucales</taxon>
        <taxon>Noctilucaceae</taxon>
        <taxon>Noctiluca</taxon>
    </lineage>
</organism>
<feature type="compositionally biased region" description="Basic and acidic residues" evidence="1">
    <location>
        <begin position="8"/>
        <end position="105"/>
    </location>
</feature>
<accession>A0A7S1AGF1</accession>
<name>A0A7S1AGF1_NOCSC</name>
<proteinExistence type="predicted"/>
<feature type="region of interest" description="Disordered" evidence="1">
    <location>
        <begin position="1"/>
        <end position="120"/>
    </location>
</feature>
<dbReference type="AlphaFoldDB" id="A0A7S1AGF1"/>
<evidence type="ECO:0000313" key="2">
    <source>
        <dbReference type="EMBL" id="CAD8853440.1"/>
    </source>
</evidence>
<reference evidence="2" key="1">
    <citation type="submission" date="2021-01" db="EMBL/GenBank/DDBJ databases">
        <authorList>
            <person name="Corre E."/>
            <person name="Pelletier E."/>
            <person name="Niang G."/>
            <person name="Scheremetjew M."/>
            <person name="Finn R."/>
            <person name="Kale V."/>
            <person name="Holt S."/>
            <person name="Cochrane G."/>
            <person name="Meng A."/>
            <person name="Brown T."/>
            <person name="Cohen L."/>
        </authorList>
    </citation>
    <scope>NUCLEOTIDE SEQUENCE</scope>
</reference>
<sequence>MARSRSHSRGDDHEREKSRGDRDAERSRGDRDREGRGAERNRGGDRDRSRGGADRDRSRGADRDRSRGADRDRSRGADRERSRGADRDRDSRRDRDDTKKDDDSFKCSVEGPGATPPSRTTANCYRAVVEMQKPGSTAMVRMTCAWQGDKRSAERDAERLSRAWKRGGFSEVSKVKGELRAARRK</sequence>
<evidence type="ECO:0000256" key="1">
    <source>
        <dbReference type="SAM" id="MobiDB-lite"/>
    </source>
</evidence>
<gene>
    <name evidence="2" type="ORF">NSCI0253_LOCUS27791</name>
</gene>
<protein>
    <submittedName>
        <fullName evidence="2">Uncharacterized protein</fullName>
    </submittedName>
</protein>